<dbReference type="RefSeq" id="WP_130234519.1">
    <property type="nucleotide sequence ID" value="NZ_BMEF01000026.1"/>
</dbReference>
<organism evidence="13 14">
    <name type="scientific">Malaciobacter pacificus</name>
    <dbReference type="NCBI Taxonomy" id="1080223"/>
    <lineage>
        <taxon>Bacteria</taxon>
        <taxon>Pseudomonadati</taxon>
        <taxon>Campylobacterota</taxon>
        <taxon>Epsilonproteobacteria</taxon>
        <taxon>Campylobacterales</taxon>
        <taxon>Arcobacteraceae</taxon>
        <taxon>Malaciobacter</taxon>
    </lineage>
</organism>
<dbReference type="GO" id="GO:0004124">
    <property type="term" value="F:cysteine synthase activity"/>
    <property type="evidence" value="ECO:0007669"/>
    <property type="project" value="UniProtKB-UniRule"/>
</dbReference>
<evidence type="ECO:0000256" key="7">
    <source>
        <dbReference type="ARBA" id="ARBA00022898"/>
    </source>
</evidence>
<gene>
    <name evidence="13" type="primary">cysK</name>
    <name evidence="13" type="ORF">APAC_2593</name>
</gene>
<dbReference type="AlphaFoldDB" id="A0A5C2HFM1"/>
<feature type="modified residue" description="N6-(pyridoxal phosphate)lysine" evidence="11">
    <location>
        <position position="44"/>
    </location>
</feature>
<sequence>MKYAKNITELIGNTPLVQLQTASKESGATVLGKCEFMNPSHSVKDRIGTNMIKTAIEAGLIKEGTTVIEPTSGNTGIALASVCASLGIKLILTMPASMSIERRRLLKALGAQLVLTEPEKGMKGAIEKAQELAASTSDSFIPQQFGNAANPDIHRKTTAAEILADTDGKVDILVAGIGTGGTITGVGEILKQHNPNIKVVAVEPEASPILSGGKPGPHKIQGIGAGFVPDILNTEVYDEVVQISNDDAIASSRKLAQSEGLLVGISAGANALAAAQIAARPENKGKTIVTILCDTGERYLSSGLYDYDEE</sequence>
<evidence type="ECO:0000256" key="1">
    <source>
        <dbReference type="ARBA" id="ARBA00001933"/>
    </source>
</evidence>
<dbReference type="GO" id="GO:0006535">
    <property type="term" value="P:cysteine biosynthetic process from serine"/>
    <property type="evidence" value="ECO:0007669"/>
    <property type="project" value="UniProtKB-UniRule"/>
</dbReference>
<dbReference type="PANTHER" id="PTHR10314">
    <property type="entry name" value="CYSTATHIONINE BETA-SYNTHASE"/>
    <property type="match status" value="1"/>
</dbReference>
<evidence type="ECO:0000256" key="9">
    <source>
        <dbReference type="ARBA" id="ARBA00047931"/>
    </source>
</evidence>
<comment type="catalytic activity">
    <reaction evidence="9 12">
        <text>O-acetyl-L-serine + hydrogen sulfide = L-cysteine + acetate</text>
        <dbReference type="Rhea" id="RHEA:14829"/>
        <dbReference type="ChEBI" id="CHEBI:29919"/>
        <dbReference type="ChEBI" id="CHEBI:30089"/>
        <dbReference type="ChEBI" id="CHEBI:35235"/>
        <dbReference type="ChEBI" id="CHEBI:58340"/>
        <dbReference type="EC" id="2.5.1.47"/>
    </reaction>
</comment>
<keyword evidence="6 12" id="KW-0808">Transferase</keyword>
<dbReference type="Pfam" id="PF00291">
    <property type="entry name" value="PALP"/>
    <property type="match status" value="1"/>
</dbReference>
<dbReference type="InterPro" id="IPR050214">
    <property type="entry name" value="Cys_Synth/Cystath_Beta-Synth"/>
</dbReference>
<keyword evidence="14" id="KW-1185">Reference proteome</keyword>
<protein>
    <recommendedName>
        <fullName evidence="4 12">Cysteine synthase</fullName>
        <ecNumber evidence="4 12">2.5.1.47</ecNumber>
    </recommendedName>
</protein>
<dbReference type="CDD" id="cd01561">
    <property type="entry name" value="CBS_like"/>
    <property type="match status" value="1"/>
</dbReference>
<dbReference type="Proteomes" id="UP000322726">
    <property type="component" value="Chromosome"/>
</dbReference>
<keyword evidence="7 10" id="KW-0663">Pyridoxal phosphate</keyword>
<dbReference type="NCBIfam" id="TIGR01136">
    <property type="entry name" value="cysKM"/>
    <property type="match status" value="1"/>
</dbReference>
<dbReference type="InterPro" id="IPR005856">
    <property type="entry name" value="Cys_synth"/>
</dbReference>
<evidence type="ECO:0000256" key="12">
    <source>
        <dbReference type="RuleBase" id="RU003985"/>
    </source>
</evidence>
<evidence type="ECO:0000256" key="2">
    <source>
        <dbReference type="ARBA" id="ARBA00004962"/>
    </source>
</evidence>
<dbReference type="InterPro" id="IPR036052">
    <property type="entry name" value="TrpB-like_PALP_sf"/>
</dbReference>
<dbReference type="OrthoDB" id="9805733at2"/>
<feature type="binding site" evidence="10">
    <location>
        <begin position="178"/>
        <end position="182"/>
    </location>
    <ligand>
        <name>pyridoxal 5'-phosphate</name>
        <dbReference type="ChEBI" id="CHEBI:597326"/>
    </ligand>
</feature>
<dbReference type="InterPro" id="IPR001216">
    <property type="entry name" value="P-phosphate_BS"/>
</dbReference>
<feature type="binding site" evidence="10">
    <location>
        <position position="266"/>
    </location>
    <ligand>
        <name>pyridoxal 5'-phosphate</name>
        <dbReference type="ChEBI" id="CHEBI:597326"/>
    </ligand>
</feature>
<dbReference type="FunFam" id="3.40.50.1100:FF:000067">
    <property type="entry name" value="Cysteine synthase"/>
    <property type="match status" value="1"/>
</dbReference>
<keyword evidence="8 12" id="KW-0198">Cysteine biosynthesis</keyword>
<evidence type="ECO:0000256" key="5">
    <source>
        <dbReference type="ARBA" id="ARBA00022605"/>
    </source>
</evidence>
<reference evidence="13" key="1">
    <citation type="submission" date="2019-09" db="EMBL/GenBank/DDBJ databases">
        <title>Complete genome sequencing of four Arcobacter species reveals a diverse suite of mobile elements.</title>
        <authorList>
            <person name="Miller W.G."/>
            <person name="Yee E."/>
            <person name="Bono J.L."/>
        </authorList>
    </citation>
    <scope>NUCLEOTIDE SEQUENCE [LARGE SCALE GENOMIC DNA]</scope>
    <source>
        <strain evidence="13">LMG 26638</strain>
    </source>
</reference>
<evidence type="ECO:0000256" key="10">
    <source>
        <dbReference type="PIRSR" id="PIRSR605856-50"/>
    </source>
</evidence>
<dbReference type="Gene3D" id="3.40.50.1100">
    <property type="match status" value="2"/>
</dbReference>
<name>A0A5C2HFM1_9BACT</name>
<reference evidence="13" key="2">
    <citation type="submission" date="2019-09" db="EMBL/GenBank/DDBJ databases">
        <title>Taxonomic note: a critical rebuttal of the proposed division of the genus Arcobacter into six genera, emended descriptions of Arcobacter anaerophilus and the genus Arcobacter, and an assessment of genus-level boundaries for Epsilonproteobacteria using in silico genomic comparator tools.</title>
        <authorList>
            <person name="On S.L.W."/>
            <person name="Miller W.G."/>
            <person name="Biggs P."/>
            <person name="Cornelius A."/>
            <person name="Vandamme P."/>
        </authorList>
    </citation>
    <scope>NUCLEOTIDE SEQUENCE [LARGE SCALE GENOMIC DNA]</scope>
    <source>
        <strain evidence="13">LMG 26638</strain>
    </source>
</reference>
<comment type="cofactor">
    <cofactor evidence="1 10 12">
        <name>pyridoxal 5'-phosphate</name>
        <dbReference type="ChEBI" id="CHEBI:597326"/>
    </cofactor>
</comment>
<dbReference type="GO" id="GO:0005737">
    <property type="term" value="C:cytoplasm"/>
    <property type="evidence" value="ECO:0007669"/>
    <property type="project" value="UniProtKB-ARBA"/>
</dbReference>
<evidence type="ECO:0000256" key="6">
    <source>
        <dbReference type="ARBA" id="ARBA00022679"/>
    </source>
</evidence>
<dbReference type="KEGG" id="apai:APAC_2593"/>
<dbReference type="NCBIfam" id="TIGR01139">
    <property type="entry name" value="cysK"/>
    <property type="match status" value="1"/>
</dbReference>
<feature type="binding site" evidence="10">
    <location>
        <position position="74"/>
    </location>
    <ligand>
        <name>pyridoxal 5'-phosphate</name>
        <dbReference type="ChEBI" id="CHEBI:597326"/>
    </ligand>
</feature>
<dbReference type="InterPro" id="IPR005859">
    <property type="entry name" value="CysK"/>
</dbReference>
<evidence type="ECO:0000313" key="13">
    <source>
        <dbReference type="EMBL" id="QEP35634.1"/>
    </source>
</evidence>
<dbReference type="EC" id="2.5.1.47" evidence="4 12"/>
<evidence type="ECO:0000256" key="4">
    <source>
        <dbReference type="ARBA" id="ARBA00012681"/>
    </source>
</evidence>
<dbReference type="PROSITE" id="PS00901">
    <property type="entry name" value="CYS_SYNTHASE"/>
    <property type="match status" value="1"/>
</dbReference>
<keyword evidence="5 12" id="KW-0028">Amino-acid biosynthesis</keyword>
<dbReference type="EMBL" id="CP035928">
    <property type="protein sequence ID" value="QEP35634.1"/>
    <property type="molecule type" value="Genomic_DNA"/>
</dbReference>
<evidence type="ECO:0000256" key="8">
    <source>
        <dbReference type="ARBA" id="ARBA00023192"/>
    </source>
</evidence>
<proteinExistence type="inferred from homology"/>
<comment type="pathway">
    <text evidence="2">Amino-acid biosynthesis; L-cysteine biosynthesis; L-cysteine from L-serine: step 2/2.</text>
</comment>
<dbReference type="SUPFAM" id="SSF53686">
    <property type="entry name" value="Tryptophan synthase beta subunit-like PLP-dependent enzymes"/>
    <property type="match status" value="1"/>
</dbReference>
<evidence type="ECO:0000256" key="11">
    <source>
        <dbReference type="PIRSR" id="PIRSR605856-51"/>
    </source>
</evidence>
<dbReference type="InterPro" id="IPR001926">
    <property type="entry name" value="TrpB-like_PALP"/>
</dbReference>
<accession>A0A5C2HFM1</accession>
<comment type="similarity">
    <text evidence="3 12">Belongs to the cysteine synthase/cystathionine beta-synthase family.</text>
</comment>
<evidence type="ECO:0000256" key="3">
    <source>
        <dbReference type="ARBA" id="ARBA00007103"/>
    </source>
</evidence>
<evidence type="ECO:0000313" key="14">
    <source>
        <dbReference type="Proteomes" id="UP000322726"/>
    </source>
</evidence>
<dbReference type="UniPathway" id="UPA00136">
    <property type="reaction ID" value="UER00200"/>
</dbReference>